<evidence type="ECO:0008006" key="4">
    <source>
        <dbReference type="Google" id="ProtNLM"/>
    </source>
</evidence>
<evidence type="ECO:0000313" key="3">
    <source>
        <dbReference type="Proteomes" id="UP000198636"/>
    </source>
</evidence>
<name>A0A1G5AIH5_9FIRM</name>
<dbReference type="OrthoDB" id="1798932at2"/>
<feature type="chain" id="PRO_5038982382" description="Lipoprotein" evidence="1">
    <location>
        <begin position="19"/>
        <end position="130"/>
    </location>
</feature>
<proteinExistence type="predicted"/>
<sequence length="130" mass="14523">MKKIIYVLMFSMIVVGLAACSPSTTENPTGSNSNTINYSEEIPDLPILEGMTLEEFTEGEDEYFSDAHFLVEGKEFESFLADYKEILVGEGWEVIDEELPITLSVQKEDRISVFLASEADEGIILMVLSK</sequence>
<dbReference type="RefSeq" id="WP_091538821.1">
    <property type="nucleotide sequence ID" value="NZ_FMUS01000001.1"/>
</dbReference>
<evidence type="ECO:0000313" key="2">
    <source>
        <dbReference type="EMBL" id="SCX77694.1"/>
    </source>
</evidence>
<dbReference type="PROSITE" id="PS51257">
    <property type="entry name" value="PROKAR_LIPOPROTEIN"/>
    <property type="match status" value="1"/>
</dbReference>
<feature type="signal peptide" evidence="1">
    <location>
        <begin position="1"/>
        <end position="18"/>
    </location>
</feature>
<dbReference type="Proteomes" id="UP000198636">
    <property type="component" value="Unassembled WGS sequence"/>
</dbReference>
<organism evidence="2 3">
    <name type="scientific">Alkaliphilus peptidifermentans DSM 18978</name>
    <dbReference type="NCBI Taxonomy" id="1120976"/>
    <lineage>
        <taxon>Bacteria</taxon>
        <taxon>Bacillati</taxon>
        <taxon>Bacillota</taxon>
        <taxon>Clostridia</taxon>
        <taxon>Peptostreptococcales</taxon>
        <taxon>Natronincolaceae</taxon>
        <taxon>Alkaliphilus</taxon>
    </lineage>
</organism>
<dbReference type="AlphaFoldDB" id="A0A1G5AIH5"/>
<evidence type="ECO:0000256" key="1">
    <source>
        <dbReference type="SAM" id="SignalP"/>
    </source>
</evidence>
<reference evidence="2 3" key="1">
    <citation type="submission" date="2016-10" db="EMBL/GenBank/DDBJ databases">
        <authorList>
            <person name="de Groot N.N."/>
        </authorList>
    </citation>
    <scope>NUCLEOTIDE SEQUENCE [LARGE SCALE GENOMIC DNA]</scope>
    <source>
        <strain evidence="2 3">DSM 18978</strain>
    </source>
</reference>
<keyword evidence="3" id="KW-1185">Reference proteome</keyword>
<protein>
    <recommendedName>
        <fullName evidence="4">Lipoprotein</fullName>
    </recommendedName>
</protein>
<dbReference type="EMBL" id="FMUS01000001">
    <property type="protein sequence ID" value="SCX77694.1"/>
    <property type="molecule type" value="Genomic_DNA"/>
</dbReference>
<gene>
    <name evidence="2" type="ORF">SAMN03080606_00152</name>
</gene>
<accession>A0A1G5AIH5</accession>
<keyword evidence="1" id="KW-0732">Signal</keyword>
<dbReference type="STRING" id="1120976.SAMN03080606_00152"/>